<proteinExistence type="inferred from homology"/>
<evidence type="ECO:0000313" key="6">
    <source>
        <dbReference type="Proteomes" id="UP000295431"/>
    </source>
</evidence>
<evidence type="ECO:0000256" key="2">
    <source>
        <dbReference type="ARBA" id="ARBA00023295"/>
    </source>
</evidence>
<evidence type="ECO:0000256" key="3">
    <source>
        <dbReference type="PROSITE-ProRule" id="PRU01100"/>
    </source>
</evidence>
<dbReference type="GO" id="GO:0004553">
    <property type="term" value="F:hydrolase activity, hydrolyzing O-glycosyl compounds"/>
    <property type="evidence" value="ECO:0007669"/>
    <property type="project" value="InterPro"/>
</dbReference>
<feature type="domain" description="GH26" evidence="4">
    <location>
        <begin position="38"/>
        <end position="337"/>
    </location>
</feature>
<dbReference type="SUPFAM" id="SSF51445">
    <property type="entry name" value="(Trans)glycosidases"/>
    <property type="match status" value="1"/>
</dbReference>
<feature type="active site" description="Nucleophile" evidence="3">
    <location>
        <position position="276"/>
    </location>
</feature>
<dbReference type="AlphaFoldDB" id="A0A4R4NID3"/>
<sequence>MAITGKARWALAAGSSAVFLAAGVGIGVHFGGDDSPDGPRCAVSDRLVPECGRWWGVAPGVFTNKSTERALADFEDKTRHPTDVVHLYHRDGEVFPTDREIAMAREGGRNRLLFLNWKPEMGRTWAQVAAGDPVVDEHIDDIARRIRAAYPHRFFLAVHHEPEEEVRPVPGSGYTARDYHAMVRHVIKRLRSGGADNVVTVMAYMGVPNWGSQPWFNDLYPGDDVIDWVAADLYADKWVNDFSTLVNKTRPDYPQWPGFYAWASARFPKKPLMLAEWGTVNRKDDPDFSRRFFASVPRQLPKYPRLKALFYFESPKTPVGDTRWNATGASARAFRQVAGMPDFNRLTPP</sequence>
<dbReference type="RefSeq" id="WP_131943594.1">
    <property type="nucleotide sequence ID" value="NZ_BAAAMX010000026.1"/>
</dbReference>
<comment type="similarity">
    <text evidence="3">Belongs to the glycosyl hydrolase 26 family.</text>
</comment>
<dbReference type="InterPro" id="IPR022790">
    <property type="entry name" value="GH26_dom"/>
</dbReference>
<dbReference type="InterPro" id="IPR017853">
    <property type="entry name" value="GH"/>
</dbReference>
<evidence type="ECO:0000256" key="1">
    <source>
        <dbReference type="ARBA" id="ARBA00022801"/>
    </source>
</evidence>
<dbReference type="PROSITE" id="PS51764">
    <property type="entry name" value="GH26"/>
    <property type="match status" value="1"/>
</dbReference>
<accession>A0A4R4NID3</accession>
<dbReference type="Gene3D" id="3.20.20.80">
    <property type="entry name" value="Glycosidases"/>
    <property type="match status" value="1"/>
</dbReference>
<name>A0A4R4NID3_9ACTN</name>
<keyword evidence="2 3" id="KW-0326">Glycosidase</keyword>
<keyword evidence="1 3" id="KW-0378">Hydrolase</keyword>
<dbReference type="Proteomes" id="UP000295431">
    <property type="component" value="Unassembled WGS sequence"/>
</dbReference>
<comment type="caution">
    <text evidence="5">The sequence shown here is derived from an EMBL/GenBank/DDBJ whole genome shotgun (WGS) entry which is preliminary data.</text>
</comment>
<dbReference type="OrthoDB" id="9816550at2"/>
<evidence type="ECO:0000259" key="4">
    <source>
        <dbReference type="PROSITE" id="PS51764"/>
    </source>
</evidence>
<reference evidence="5 6" key="1">
    <citation type="submission" date="2019-03" db="EMBL/GenBank/DDBJ databases">
        <title>Draft genome sequences of novel Actinobacteria.</title>
        <authorList>
            <person name="Sahin N."/>
            <person name="Ay H."/>
            <person name="Saygin H."/>
        </authorList>
    </citation>
    <scope>NUCLEOTIDE SEQUENCE [LARGE SCALE GENOMIC DNA]</scope>
    <source>
        <strain evidence="5 6">DSM 45347</strain>
    </source>
</reference>
<feature type="active site" description="Proton donor" evidence="3">
    <location>
        <position position="161"/>
    </location>
</feature>
<gene>
    <name evidence="5" type="ORF">E1284_30380</name>
</gene>
<protein>
    <recommendedName>
        <fullName evidence="4">GH26 domain-containing protein</fullName>
    </recommendedName>
</protein>
<evidence type="ECO:0000313" key="5">
    <source>
        <dbReference type="EMBL" id="TDC08825.1"/>
    </source>
</evidence>
<keyword evidence="6" id="KW-1185">Reference proteome</keyword>
<organism evidence="5 6">
    <name type="scientific">Actinomadura bangladeshensis</name>
    <dbReference type="NCBI Taxonomy" id="453573"/>
    <lineage>
        <taxon>Bacteria</taxon>
        <taxon>Bacillati</taxon>
        <taxon>Actinomycetota</taxon>
        <taxon>Actinomycetes</taxon>
        <taxon>Streptosporangiales</taxon>
        <taxon>Thermomonosporaceae</taxon>
        <taxon>Actinomadura</taxon>
    </lineage>
</organism>
<dbReference type="EMBL" id="SMJW01000208">
    <property type="protein sequence ID" value="TDC08825.1"/>
    <property type="molecule type" value="Genomic_DNA"/>
</dbReference>